<gene>
    <name evidence="5" type="ORF">B5J99_16235</name>
</gene>
<name>A0ABM6MA57_9SPHN</name>
<dbReference type="InterPro" id="IPR043147">
    <property type="entry name" value="Penicillin_amidase_A-knob"/>
</dbReference>
<evidence type="ECO:0000256" key="2">
    <source>
        <dbReference type="ARBA" id="ARBA00022729"/>
    </source>
</evidence>
<accession>A0ABM6MA57</accession>
<keyword evidence="6" id="KW-1185">Reference proteome</keyword>
<keyword evidence="2" id="KW-0732">Signal</keyword>
<keyword evidence="3" id="KW-0378">Hydrolase</keyword>
<dbReference type="InterPro" id="IPR014395">
    <property type="entry name" value="Pen/GL7ACA/AHL_acylase"/>
</dbReference>
<dbReference type="Gene3D" id="1.10.1400.10">
    <property type="match status" value="1"/>
</dbReference>
<proteinExistence type="inferred from homology"/>
<dbReference type="SUPFAM" id="SSF56235">
    <property type="entry name" value="N-terminal nucleophile aminohydrolases (Ntn hydrolases)"/>
    <property type="match status" value="1"/>
</dbReference>
<evidence type="ECO:0000256" key="1">
    <source>
        <dbReference type="ARBA" id="ARBA00006586"/>
    </source>
</evidence>
<dbReference type="InterPro" id="IPR002692">
    <property type="entry name" value="S45"/>
</dbReference>
<evidence type="ECO:0000313" key="6">
    <source>
        <dbReference type="Proteomes" id="UP000258016"/>
    </source>
</evidence>
<dbReference type="PIRSF" id="PIRSF001227">
    <property type="entry name" value="Pen_acylase"/>
    <property type="match status" value="1"/>
</dbReference>
<dbReference type="GeneID" id="303487139"/>
<dbReference type="Proteomes" id="UP000258016">
    <property type="component" value="Chromosome"/>
</dbReference>
<dbReference type="CDD" id="cd01936">
    <property type="entry name" value="Ntn_CA"/>
    <property type="match status" value="1"/>
</dbReference>
<dbReference type="InterPro" id="IPR023343">
    <property type="entry name" value="Penicillin_amidase_dom1"/>
</dbReference>
<evidence type="ECO:0000256" key="3">
    <source>
        <dbReference type="ARBA" id="ARBA00022801"/>
    </source>
</evidence>
<dbReference type="Gene3D" id="1.10.439.10">
    <property type="entry name" value="Penicillin Amidohydrolase, domain 1"/>
    <property type="match status" value="1"/>
</dbReference>
<dbReference type="Gene3D" id="2.30.120.10">
    <property type="match status" value="1"/>
</dbReference>
<dbReference type="Pfam" id="PF01804">
    <property type="entry name" value="Penicil_amidase"/>
    <property type="match status" value="1"/>
</dbReference>
<reference evidence="5 6" key="1">
    <citation type="submission" date="2017-03" db="EMBL/GenBank/DDBJ databases">
        <title>Complete genome sequence of Blastomonas fulva degrading microcsystin LR.</title>
        <authorList>
            <person name="Lee H.-g."/>
            <person name="Jin L."/>
            <person name="oh H.-M."/>
        </authorList>
    </citation>
    <scope>NUCLEOTIDE SEQUENCE [LARGE SCALE GENOMIC DNA]</scope>
    <source>
        <strain evidence="5 6">T2</strain>
    </source>
</reference>
<dbReference type="RefSeq" id="WP_117352992.1">
    <property type="nucleotide sequence ID" value="NZ_CP020083.1"/>
</dbReference>
<dbReference type="EMBL" id="CP020083">
    <property type="protein sequence ID" value="ASR52818.1"/>
    <property type="molecule type" value="Genomic_DNA"/>
</dbReference>
<organism evidence="5 6">
    <name type="scientific">Blastomonas fulva</name>
    <dbReference type="NCBI Taxonomy" id="1550728"/>
    <lineage>
        <taxon>Bacteria</taxon>
        <taxon>Pseudomonadati</taxon>
        <taxon>Pseudomonadota</taxon>
        <taxon>Alphaproteobacteria</taxon>
        <taxon>Sphingomonadales</taxon>
        <taxon>Sphingomonadaceae</taxon>
        <taxon>Blastomonas</taxon>
    </lineage>
</organism>
<keyword evidence="4" id="KW-0865">Zymogen</keyword>
<dbReference type="InterPro" id="IPR029055">
    <property type="entry name" value="Ntn_hydrolases_N"/>
</dbReference>
<protein>
    <submittedName>
        <fullName evidence="5">Acylase</fullName>
    </submittedName>
</protein>
<dbReference type="PANTHER" id="PTHR34218:SF3">
    <property type="entry name" value="ACYL-HOMOSERINE LACTONE ACYLASE PVDQ"/>
    <property type="match status" value="1"/>
</dbReference>
<sequence length="715" mass="78943">MLRVFKRIALGLVALIVVVAIALAVWEPLVAEEGKAPPVRSYDVEIVRDDFGVPHIFGKTDPDVAYGVAFAHAEDDFATLQEVAAMTRMRSGAMTGADGAKVDFAAHLLDIRGTVDRKYAQLPADIRALLDAYAAGLNHYADKHPDEVRLTGLFPLNGQDIAAGFALRSPFFFGLDSVLGALVEGNDLPIEGGPQLTGKEVARVTPIGPEPDMNGSNAFAVAPARSTDNVTRLISNSHQPWRGGVAWYELVVHSEEGWDFAGATFPGSPYPFLGHNKTLGWTNTVNRPDLIDVYKLELNDDKTQYKLDGKWRDLEARQVWLKVKVGPFTLPYPQTVYRSAHGPVILNAKGAFAIRYAGIDDLKMLEQYFRINKARNFDEWKAAMAIQGVPATNFIYADAAGNIAMAYNALFPARKPGADWRGVLPGNRSELIWHGHLPWGKVPLLVNPASGYIMNANNTPYVAAGPGDELEPEAFSPLMGIESDMTNRARQAIKLFEAAGQIDAATLERIKYDVGYDKSDYATGWIAALLAVEPEGDERITQAQALLRAWDWQMDGKGKGDALALMLMRPAMRQSYRRLPLPDAREELTAAIEHLTKHFQSLDPRLGTVLRLRQGTIDLPMDGGSDTLRAATLWDVDEKDGRFAVRHGDSFIQFVEWTADGAVSSRSIQPFGAATTRPDSPHYADQAKLFVEHKTKPVYFTRQQLMPHAKRRYRP</sequence>
<evidence type="ECO:0000256" key="4">
    <source>
        <dbReference type="ARBA" id="ARBA00023145"/>
    </source>
</evidence>
<dbReference type="InterPro" id="IPR043146">
    <property type="entry name" value="Penicillin_amidase_N_B-knob"/>
</dbReference>
<dbReference type="PANTHER" id="PTHR34218">
    <property type="entry name" value="PEPTIDASE S45 PENICILLIN AMIDASE"/>
    <property type="match status" value="1"/>
</dbReference>
<evidence type="ECO:0000313" key="5">
    <source>
        <dbReference type="EMBL" id="ASR52818.1"/>
    </source>
</evidence>
<comment type="similarity">
    <text evidence="1">Belongs to the peptidase S45 family.</text>
</comment>
<dbReference type="Gene3D" id="3.60.20.10">
    <property type="entry name" value="Glutamine Phosphoribosylpyrophosphate, subunit 1, domain 1"/>
    <property type="match status" value="1"/>
</dbReference>